<proteinExistence type="predicted"/>
<gene>
    <name evidence="1" type="ORF">FHS82_000990</name>
</gene>
<sequence length="118" mass="12984">MTDKLVERLRKIPLYEGHGEPSSLPEDAADALEAQQARIVELEAEARRWEAGAEAEAKANWSTRIASQGMQARIRALEEALRPLANMADAYDHGLPIAVITPAQARRAKQVLEGKDGR</sequence>
<comment type="caution">
    <text evidence="1">The sequence shown here is derived from an EMBL/GenBank/DDBJ whole genome shotgun (WGS) entry which is preliminary data.</text>
</comment>
<keyword evidence="2" id="KW-1185">Reference proteome</keyword>
<dbReference type="RefSeq" id="WP_166949428.1">
    <property type="nucleotide sequence ID" value="NZ_JAASQI010000002.1"/>
</dbReference>
<organism evidence="1 2">
    <name type="scientific">Pseudochelatococcus lubricantis</name>
    <dbReference type="NCBI Taxonomy" id="1538102"/>
    <lineage>
        <taxon>Bacteria</taxon>
        <taxon>Pseudomonadati</taxon>
        <taxon>Pseudomonadota</taxon>
        <taxon>Alphaproteobacteria</taxon>
        <taxon>Hyphomicrobiales</taxon>
        <taxon>Chelatococcaceae</taxon>
        <taxon>Pseudochelatococcus</taxon>
    </lineage>
</organism>
<protein>
    <submittedName>
        <fullName evidence="1">Uncharacterized protein</fullName>
    </submittedName>
</protein>
<name>A0ABX0UY03_9HYPH</name>
<reference evidence="1 2" key="1">
    <citation type="submission" date="2020-03" db="EMBL/GenBank/DDBJ databases">
        <title>Genomic Encyclopedia of Type Strains, Phase IV (KMG-IV): sequencing the most valuable type-strain genomes for metagenomic binning, comparative biology and taxonomic classification.</title>
        <authorList>
            <person name="Goeker M."/>
        </authorList>
    </citation>
    <scope>NUCLEOTIDE SEQUENCE [LARGE SCALE GENOMIC DNA]</scope>
    <source>
        <strain evidence="1 2">DSM 103870</strain>
    </source>
</reference>
<dbReference type="Proteomes" id="UP001429580">
    <property type="component" value="Unassembled WGS sequence"/>
</dbReference>
<dbReference type="EMBL" id="JAASQI010000002">
    <property type="protein sequence ID" value="NIJ57164.1"/>
    <property type="molecule type" value="Genomic_DNA"/>
</dbReference>
<accession>A0ABX0UY03</accession>
<evidence type="ECO:0000313" key="1">
    <source>
        <dbReference type="EMBL" id="NIJ57164.1"/>
    </source>
</evidence>
<evidence type="ECO:0000313" key="2">
    <source>
        <dbReference type="Proteomes" id="UP001429580"/>
    </source>
</evidence>